<evidence type="ECO:0000313" key="23">
    <source>
        <dbReference type="Proteomes" id="UP001174691"/>
    </source>
</evidence>
<evidence type="ECO:0000256" key="6">
    <source>
        <dbReference type="ARBA" id="ARBA00010570"/>
    </source>
</evidence>
<evidence type="ECO:0000256" key="5">
    <source>
        <dbReference type="ARBA" id="ARBA00008373"/>
    </source>
</evidence>
<evidence type="ECO:0000313" key="22">
    <source>
        <dbReference type="EMBL" id="KAJ9143968.1"/>
    </source>
</evidence>
<dbReference type="Pfam" id="PF00240">
    <property type="entry name" value="ubiquitin"/>
    <property type="match status" value="1"/>
</dbReference>
<dbReference type="InterPro" id="IPR019954">
    <property type="entry name" value="Ubiquitin_CS"/>
</dbReference>
<dbReference type="Gene3D" id="3.10.20.90">
    <property type="entry name" value="Phosphatidylinositol 3-kinase Catalytic Subunit, Chain A, domain 1"/>
    <property type="match status" value="1"/>
</dbReference>
<dbReference type="Pfam" id="PF01020">
    <property type="entry name" value="Ribosomal_L40e"/>
    <property type="match status" value="1"/>
</dbReference>
<keyword evidence="15" id="KW-0804">Transcription</keyword>
<reference evidence="22" key="1">
    <citation type="submission" date="2022-07" db="EMBL/GenBank/DDBJ databases">
        <title>Fungi with potential for degradation of polypropylene.</title>
        <authorList>
            <person name="Gostincar C."/>
        </authorList>
    </citation>
    <scope>NUCLEOTIDE SEQUENCE</scope>
    <source>
        <strain evidence="22">EXF-13287</strain>
    </source>
</reference>
<keyword evidence="23" id="KW-1185">Reference proteome</keyword>
<evidence type="ECO:0000256" key="10">
    <source>
        <dbReference type="ARBA" id="ARBA00022771"/>
    </source>
</evidence>
<dbReference type="InterPro" id="IPR048540">
    <property type="entry name" value="Rrn7_cyclin_N"/>
</dbReference>
<keyword evidence="14" id="KW-0238">DNA-binding</keyword>
<dbReference type="PANTHER" id="PTHR31576:SF2">
    <property type="entry name" value="TATA BOX-BINDING PROTEIN-ASSOCIATED FACTOR RNA POLYMERASE I SUBUNIT B"/>
    <property type="match status" value="1"/>
</dbReference>
<comment type="caution">
    <text evidence="22">The sequence shown here is derived from an EMBL/GenBank/DDBJ whole genome shotgun (WGS) entry which is preliminary data.</text>
</comment>
<comment type="subunit">
    <text evidence="18">Part of the 60S ribosomal subunit.</text>
</comment>
<keyword evidence="12" id="KW-0689">Ribosomal protein</keyword>
<dbReference type="Proteomes" id="UP001174691">
    <property type="component" value="Unassembled WGS sequence"/>
</dbReference>
<dbReference type="InterPro" id="IPR019956">
    <property type="entry name" value="Ubiquitin_dom"/>
</dbReference>
<evidence type="ECO:0000256" key="16">
    <source>
        <dbReference type="ARBA" id="ARBA00023242"/>
    </source>
</evidence>
<evidence type="ECO:0000256" key="18">
    <source>
        <dbReference type="ARBA" id="ARBA00035124"/>
    </source>
</evidence>
<keyword evidence="10" id="KW-0863">Zinc-finger</keyword>
<accession>A0AA38VPJ4</accession>
<dbReference type="InterPro" id="IPR038587">
    <property type="entry name" value="Ribosomal_eL40_sf"/>
</dbReference>
<dbReference type="GO" id="GO:0008270">
    <property type="term" value="F:zinc ion binding"/>
    <property type="evidence" value="ECO:0007669"/>
    <property type="project" value="UniProtKB-KW"/>
</dbReference>
<keyword evidence="11" id="KW-0862">Zinc</keyword>
<evidence type="ECO:0000256" key="9">
    <source>
        <dbReference type="ARBA" id="ARBA00022723"/>
    </source>
</evidence>
<keyword evidence="8" id="KW-1017">Isopeptide bond</keyword>
<evidence type="ECO:0000256" key="20">
    <source>
        <dbReference type="SAM" id="MobiDB-lite"/>
    </source>
</evidence>
<dbReference type="InterPro" id="IPR033599">
    <property type="entry name" value="TAF1B/Rrn7"/>
</dbReference>
<dbReference type="SUPFAM" id="SSF54236">
    <property type="entry name" value="Ubiquitin-like"/>
    <property type="match status" value="1"/>
</dbReference>
<evidence type="ECO:0000256" key="8">
    <source>
        <dbReference type="ARBA" id="ARBA00022499"/>
    </source>
</evidence>
<dbReference type="EMBL" id="JANBVN010000105">
    <property type="protein sequence ID" value="KAJ9143968.1"/>
    <property type="molecule type" value="Genomic_DNA"/>
</dbReference>
<evidence type="ECO:0000256" key="4">
    <source>
        <dbReference type="ARBA" id="ARBA00006899"/>
    </source>
</evidence>
<evidence type="ECO:0000256" key="15">
    <source>
        <dbReference type="ARBA" id="ARBA00023163"/>
    </source>
</evidence>
<dbReference type="CDD" id="cd01803">
    <property type="entry name" value="Ubl_ubiquitin"/>
    <property type="match status" value="1"/>
</dbReference>
<dbReference type="GO" id="GO:0001164">
    <property type="term" value="F:RNA polymerase I core promoter sequence-specific DNA binding"/>
    <property type="evidence" value="ECO:0007669"/>
    <property type="project" value="InterPro"/>
</dbReference>
<evidence type="ECO:0000256" key="3">
    <source>
        <dbReference type="ARBA" id="ARBA00004604"/>
    </source>
</evidence>
<keyword evidence="7" id="KW-0963">Cytoplasm</keyword>
<keyword evidence="16" id="KW-0539">Nucleus</keyword>
<protein>
    <submittedName>
        <fullName evidence="22">Polymerase i core factor subunit</fullName>
    </submittedName>
</protein>
<dbReference type="Gene3D" id="4.10.1060.50">
    <property type="match status" value="1"/>
</dbReference>
<feature type="compositionally biased region" description="Basic and acidic residues" evidence="20">
    <location>
        <begin position="132"/>
        <end position="141"/>
    </location>
</feature>
<keyword evidence="9" id="KW-0479">Metal-binding</keyword>
<evidence type="ECO:0000256" key="7">
    <source>
        <dbReference type="ARBA" id="ARBA00022490"/>
    </source>
</evidence>
<dbReference type="PROSITE" id="PS50053">
    <property type="entry name" value="UBIQUITIN_2"/>
    <property type="match status" value="1"/>
</dbReference>
<comment type="similarity">
    <text evidence="4">Belongs to the RRN7/TAF1B family.</text>
</comment>
<dbReference type="InterPro" id="IPR048538">
    <property type="entry name" value="Rrn7_cyclin_C"/>
</dbReference>
<evidence type="ECO:0000256" key="1">
    <source>
        <dbReference type="ARBA" id="ARBA00002241"/>
    </source>
</evidence>
<evidence type="ECO:0000256" key="14">
    <source>
        <dbReference type="ARBA" id="ARBA00023125"/>
    </source>
</evidence>
<dbReference type="GO" id="GO:0070860">
    <property type="term" value="C:RNA polymerase I core factor complex"/>
    <property type="evidence" value="ECO:0007669"/>
    <property type="project" value="InterPro"/>
</dbReference>
<dbReference type="GO" id="GO:0042790">
    <property type="term" value="P:nucleolar large rRNA transcription by RNA polymerase I"/>
    <property type="evidence" value="ECO:0007669"/>
    <property type="project" value="TreeGrafter"/>
</dbReference>
<sequence>MEGRELRRFPKGQTCSECPARRYYQESGFRYCQNGHRVEGFIEYDIDLEGDNYGQQGAVSRKAREKRERQHKHLAGNAAAELYLECLQLILRKQLAWLFKERNLPVELETVVRDLWDLRVRNFGGLRVLEGKGKARGKGSDVEPASGSESEKFYSSQGDTDGESEAWDGAPVKASRIKNWAVSEGQRWPLPTLLDTLALCYLGCLAMRLPVRIGDLFQWARSGRLLFVRAITEVPMKMSDRLPPQYQKALRGRFSSLAGGELHAAVTDLVKGYRKNYDMVFPPLNTPLLLLRYLRELALPLEIYVYAEKLVSMLRLDFSFSTTAQTPLENPDTLLIASIVLAVKLVCPFEEHKGHTTTTNDQPSLGGRKMDWKRWADIYQSKKGQMEPKRDFEKTTSADVYDMTGEDMDSYLDWYQESQIRAEHDTRDIERLFPLVQPGQSATVDGDREEDEGDIEARIEEVRKHISWVQLDDGDDDAAITKPARHHQRYQTIEDLSGPARVFHERAAECSGLSVEELLRAVFRLEQKLQYFQQVEKSGINIDDMEGIEEGVPSRPVARLLSVKESWIPRKAVKMQIFVKTLTGKTITLEVESSDTIDNVKSKIQDKEGIPPDQQRLIFAGKQLEDGRTLSDYNIQKESTLHLVLRLRGGIIEPSLKALASKFNCDKMICRKCYARLPPRATNCRKRKCGHTNQLRPKKKLK</sequence>
<keyword evidence="17" id="KW-0687">Ribonucleoprotein</keyword>
<dbReference type="InterPro" id="IPR021752">
    <property type="entry name" value="TF_Rrn7_Zf"/>
</dbReference>
<dbReference type="PANTHER" id="PTHR31576">
    <property type="entry name" value="TATA BOX-BINDING PROTEIN-ASSOCIATED FACTOR RNA POLYMERASE I SUBUNIT B"/>
    <property type="match status" value="1"/>
</dbReference>
<dbReference type="PRINTS" id="PR00348">
    <property type="entry name" value="UBIQUITIN"/>
</dbReference>
<dbReference type="InterPro" id="IPR000626">
    <property type="entry name" value="Ubiquitin-like_dom"/>
</dbReference>
<gene>
    <name evidence="22" type="ORF">NKR19_g6637</name>
</gene>
<evidence type="ECO:0000256" key="13">
    <source>
        <dbReference type="ARBA" id="ARBA00023015"/>
    </source>
</evidence>
<dbReference type="SMART" id="SM01377">
    <property type="entry name" value="Ribosomal_L40e"/>
    <property type="match status" value="1"/>
</dbReference>
<comment type="function">
    <text evidence="1">Component of the 60S subunit of the ribosome.</text>
</comment>
<dbReference type="FunFam" id="3.10.20.90:FF:000014">
    <property type="entry name" value="Ubiquitin-60S ribosomal L40 fusion"/>
    <property type="match status" value="1"/>
</dbReference>
<dbReference type="InterPro" id="IPR029071">
    <property type="entry name" value="Ubiquitin-like_domsf"/>
</dbReference>
<dbReference type="GO" id="GO:0016567">
    <property type="term" value="P:protein ubiquitination"/>
    <property type="evidence" value="ECO:0007669"/>
    <property type="project" value="UniProtKB-ARBA"/>
</dbReference>
<dbReference type="FunFam" id="4.10.1060.50:FF:000001">
    <property type="entry name" value="ubiquitin-60S ribosomal protein L40"/>
    <property type="match status" value="1"/>
</dbReference>
<dbReference type="GO" id="GO:0000055">
    <property type="term" value="P:ribosomal large subunit export from nucleus"/>
    <property type="evidence" value="ECO:0007669"/>
    <property type="project" value="UniProtKB-ARBA"/>
</dbReference>
<dbReference type="GO" id="GO:0003735">
    <property type="term" value="F:structural constituent of ribosome"/>
    <property type="evidence" value="ECO:0007669"/>
    <property type="project" value="InterPro"/>
</dbReference>
<dbReference type="Pfam" id="PF20644">
    <property type="entry name" value="Rrn7_cyclin_N"/>
    <property type="match status" value="1"/>
</dbReference>
<dbReference type="GO" id="GO:0005840">
    <property type="term" value="C:ribosome"/>
    <property type="evidence" value="ECO:0007669"/>
    <property type="project" value="UniProtKB-KW"/>
</dbReference>
<comment type="function">
    <text evidence="19">Component of the ribosome, a large ribonucleoprotein complex responsible for the synthesis of proteins in the cell. The small ribosomal subunit (SSU) binds messenger RNAs (mRNAs) and translates the encoded message by selecting cognate aminoacyl-transfer RNA (tRNA) molecules. The large subunit (LSU) contains the ribosomal catalytic site termed the peptidyl transferase center (PTC), which catalyzes the formation of peptide bonds, thereby polymerizing the amino acids delivered by tRNAs into a polypeptide chain. The nascent polypeptides leave the ribosome through a tunnel in the LSU and interact with protein factors that function in enzymatic processing, targeting, and the membrane insertion of nascent chains at the exit of the ribosomal tunnel. eL40 is essential for translation of a subset of cellular transcripts, including stress response transcripts, such as DDR2.</text>
</comment>
<evidence type="ECO:0000256" key="19">
    <source>
        <dbReference type="ARBA" id="ARBA00045962"/>
    </source>
</evidence>
<name>A0AA38VPJ4_9PEZI</name>
<comment type="similarity">
    <text evidence="6">In the C-terminal section; belongs to the eukaryotic ribosomal protein eL40 family.</text>
</comment>
<evidence type="ECO:0000256" key="12">
    <source>
        <dbReference type="ARBA" id="ARBA00022980"/>
    </source>
</evidence>
<comment type="subcellular location">
    <subcellularLocation>
        <location evidence="2">Cytoplasm</location>
    </subcellularLocation>
    <subcellularLocation>
        <location evidence="3">Nucleus</location>
        <location evidence="3">Nucleolus</location>
    </subcellularLocation>
</comment>
<dbReference type="SMART" id="SM00213">
    <property type="entry name" value="UBQ"/>
    <property type="match status" value="1"/>
</dbReference>
<dbReference type="Pfam" id="PF11781">
    <property type="entry name" value="Zn_ribbon_RRN7"/>
    <property type="match status" value="1"/>
</dbReference>
<organism evidence="22 23">
    <name type="scientific">Coniochaeta hoffmannii</name>
    <dbReference type="NCBI Taxonomy" id="91930"/>
    <lineage>
        <taxon>Eukaryota</taxon>
        <taxon>Fungi</taxon>
        <taxon>Dikarya</taxon>
        <taxon>Ascomycota</taxon>
        <taxon>Pezizomycotina</taxon>
        <taxon>Sordariomycetes</taxon>
        <taxon>Sordariomycetidae</taxon>
        <taxon>Coniochaetales</taxon>
        <taxon>Coniochaetaceae</taxon>
        <taxon>Coniochaeta</taxon>
    </lineage>
</organism>
<dbReference type="InterPro" id="IPR011332">
    <property type="entry name" value="Ribosomal_zn-bd"/>
</dbReference>
<dbReference type="GO" id="GO:0005737">
    <property type="term" value="C:cytoplasm"/>
    <property type="evidence" value="ECO:0007669"/>
    <property type="project" value="UniProtKB-SubCell"/>
</dbReference>
<evidence type="ECO:0000256" key="11">
    <source>
        <dbReference type="ARBA" id="ARBA00022833"/>
    </source>
</evidence>
<dbReference type="PROSITE" id="PS00299">
    <property type="entry name" value="UBIQUITIN_1"/>
    <property type="match status" value="1"/>
</dbReference>
<feature type="region of interest" description="Disordered" evidence="20">
    <location>
        <begin position="132"/>
        <end position="167"/>
    </location>
</feature>
<dbReference type="InterPro" id="IPR001975">
    <property type="entry name" value="Ribosomal_eL40_dom"/>
</dbReference>
<dbReference type="GO" id="GO:1990904">
    <property type="term" value="C:ribonucleoprotein complex"/>
    <property type="evidence" value="ECO:0007669"/>
    <property type="project" value="UniProtKB-KW"/>
</dbReference>
<comment type="similarity">
    <text evidence="5">In the N-terminal section; belongs to the ubiquitin family.</text>
</comment>
<dbReference type="GO" id="GO:0006412">
    <property type="term" value="P:translation"/>
    <property type="evidence" value="ECO:0007669"/>
    <property type="project" value="InterPro"/>
</dbReference>
<evidence type="ECO:0000256" key="17">
    <source>
        <dbReference type="ARBA" id="ARBA00023274"/>
    </source>
</evidence>
<evidence type="ECO:0000259" key="21">
    <source>
        <dbReference type="PROSITE" id="PS50053"/>
    </source>
</evidence>
<dbReference type="AlphaFoldDB" id="A0AA38VPJ4"/>
<evidence type="ECO:0000256" key="2">
    <source>
        <dbReference type="ARBA" id="ARBA00004496"/>
    </source>
</evidence>
<proteinExistence type="inferred from homology"/>
<keyword evidence="13" id="KW-0805">Transcription regulation</keyword>
<dbReference type="Pfam" id="PF20645">
    <property type="entry name" value="Rrn7_cyclin_C"/>
    <property type="match status" value="1"/>
</dbReference>
<feature type="domain" description="Ubiquitin-like" evidence="21">
    <location>
        <begin position="575"/>
        <end position="650"/>
    </location>
</feature>
<dbReference type="SUPFAM" id="SSF57829">
    <property type="entry name" value="Zn-binding ribosomal proteins"/>
    <property type="match status" value="1"/>
</dbReference>